<comment type="caution">
    <text evidence="3">The sequence shown here is derived from an EMBL/GenBank/DDBJ whole genome shotgun (WGS) entry which is preliminary data.</text>
</comment>
<sequence length="311" mass="33845">MTETIRLILTKFTDETITVFSLLLLVTMVGIIIYWFYNRKKFHQLSHEIPASVVKNYLDSIIQNSNSLKSSLFRGGGLDIGNGVPSVVPVGDLPSSSSIHIGSGSEEISQKNAEVAALHQKLSDRQRQIQDLEKTIQDLSAGKGLGAESEMLKKDLSQAQQRVRDLEAQLAEAMTRSGGDPNIQKELASITSERNEIRERLKEYAIIEEDLANLKRLQQENDQLKAELANLKKGAPPVVAAAAPVAPPPVEEEEDLEAMMAQAIADSKPAAPAPAAKAPQVLDVAGDDAPAEEVEQKSAEELLSEFEKMLG</sequence>
<name>A0ABU5VX79_9BACT</name>
<evidence type="ECO:0000313" key="3">
    <source>
        <dbReference type="EMBL" id="MEA9356924.1"/>
    </source>
</evidence>
<protein>
    <submittedName>
        <fullName evidence="3">Uncharacterized protein</fullName>
    </submittedName>
</protein>
<evidence type="ECO:0000313" key="4">
    <source>
        <dbReference type="Proteomes" id="UP001302274"/>
    </source>
</evidence>
<feature type="coiled-coil region" evidence="1">
    <location>
        <begin position="115"/>
        <end position="234"/>
    </location>
</feature>
<keyword evidence="2" id="KW-1133">Transmembrane helix</keyword>
<keyword evidence="2" id="KW-0812">Transmembrane</keyword>
<reference evidence="3 4" key="1">
    <citation type="submission" date="2023-11" db="EMBL/GenBank/DDBJ databases">
        <title>A Novel Polar Bacteriovorax (B. antarcticus) Isolated from the Biocrust in Antarctica.</title>
        <authorList>
            <person name="Mun W."/>
            <person name="Choi S.Y."/>
            <person name="Mitchell R.J."/>
        </authorList>
    </citation>
    <scope>NUCLEOTIDE SEQUENCE [LARGE SCALE GENOMIC DNA]</scope>
    <source>
        <strain evidence="3 4">PP10</strain>
    </source>
</reference>
<evidence type="ECO:0000256" key="2">
    <source>
        <dbReference type="SAM" id="Phobius"/>
    </source>
</evidence>
<dbReference type="RefSeq" id="WP_323576818.1">
    <property type="nucleotide sequence ID" value="NZ_JAYGJQ010000002.1"/>
</dbReference>
<feature type="transmembrane region" description="Helical" evidence="2">
    <location>
        <begin position="17"/>
        <end position="37"/>
    </location>
</feature>
<organism evidence="3 4">
    <name type="scientific">Bacteriovorax antarcticus</name>
    <dbReference type="NCBI Taxonomy" id="3088717"/>
    <lineage>
        <taxon>Bacteria</taxon>
        <taxon>Pseudomonadati</taxon>
        <taxon>Bdellovibrionota</taxon>
        <taxon>Bacteriovoracia</taxon>
        <taxon>Bacteriovoracales</taxon>
        <taxon>Bacteriovoracaceae</taxon>
        <taxon>Bacteriovorax</taxon>
    </lineage>
</organism>
<gene>
    <name evidence="3" type="ORF">SHI21_11935</name>
</gene>
<keyword evidence="1" id="KW-0175">Coiled coil</keyword>
<accession>A0ABU5VX79</accession>
<dbReference type="Proteomes" id="UP001302274">
    <property type="component" value="Unassembled WGS sequence"/>
</dbReference>
<keyword evidence="4" id="KW-1185">Reference proteome</keyword>
<dbReference type="EMBL" id="JAYGJQ010000002">
    <property type="protein sequence ID" value="MEA9356924.1"/>
    <property type="molecule type" value="Genomic_DNA"/>
</dbReference>
<keyword evidence="2" id="KW-0472">Membrane</keyword>
<dbReference type="Gene3D" id="1.10.287.1490">
    <property type="match status" value="1"/>
</dbReference>
<evidence type="ECO:0000256" key="1">
    <source>
        <dbReference type="SAM" id="Coils"/>
    </source>
</evidence>
<proteinExistence type="predicted"/>